<gene>
    <name evidence="2" type="ORF">RFI_39622</name>
</gene>
<comment type="caution">
    <text evidence="2">The sequence shown here is derived from an EMBL/GenBank/DDBJ whole genome shotgun (WGS) entry which is preliminary data.</text>
</comment>
<dbReference type="Proteomes" id="UP000023152">
    <property type="component" value="Unassembled WGS sequence"/>
</dbReference>
<sequence length="92" mass="11600">NANEMDEKGQNENDIIVINIFILYYIYMYIYVYEKNKKWTKWWNEREQKDKKEIIEKLKIMSNEEFKLWLLKECKWKNEITKDDITSIRFLH</sequence>
<protein>
    <submittedName>
        <fullName evidence="2">Uncharacterized protein</fullName>
    </submittedName>
</protein>
<proteinExistence type="predicted"/>
<accession>X6LB28</accession>
<evidence type="ECO:0000256" key="1">
    <source>
        <dbReference type="SAM" id="Phobius"/>
    </source>
</evidence>
<keyword evidence="1" id="KW-0472">Membrane</keyword>
<organism evidence="2 3">
    <name type="scientific">Reticulomyxa filosa</name>
    <dbReference type="NCBI Taxonomy" id="46433"/>
    <lineage>
        <taxon>Eukaryota</taxon>
        <taxon>Sar</taxon>
        <taxon>Rhizaria</taxon>
        <taxon>Retaria</taxon>
        <taxon>Foraminifera</taxon>
        <taxon>Monothalamids</taxon>
        <taxon>Reticulomyxidae</taxon>
        <taxon>Reticulomyxa</taxon>
    </lineage>
</organism>
<dbReference type="AlphaFoldDB" id="X6LB28"/>
<keyword evidence="1" id="KW-1133">Transmembrane helix</keyword>
<evidence type="ECO:0000313" key="2">
    <source>
        <dbReference type="EMBL" id="ETN97904.1"/>
    </source>
</evidence>
<keyword evidence="1" id="KW-0812">Transmembrane</keyword>
<reference evidence="2 3" key="1">
    <citation type="journal article" date="2013" name="Curr. Biol.">
        <title>The Genome of the Foraminiferan Reticulomyxa filosa.</title>
        <authorList>
            <person name="Glockner G."/>
            <person name="Hulsmann N."/>
            <person name="Schleicher M."/>
            <person name="Noegel A.A."/>
            <person name="Eichinger L."/>
            <person name="Gallinger C."/>
            <person name="Pawlowski J."/>
            <person name="Sierra R."/>
            <person name="Euteneuer U."/>
            <person name="Pillet L."/>
            <person name="Moustafa A."/>
            <person name="Platzer M."/>
            <person name="Groth M."/>
            <person name="Szafranski K."/>
            <person name="Schliwa M."/>
        </authorList>
    </citation>
    <scope>NUCLEOTIDE SEQUENCE [LARGE SCALE GENOMIC DNA]</scope>
</reference>
<keyword evidence="3" id="KW-1185">Reference proteome</keyword>
<dbReference type="EMBL" id="ASPP01048258">
    <property type="protein sequence ID" value="ETN97904.1"/>
    <property type="molecule type" value="Genomic_DNA"/>
</dbReference>
<evidence type="ECO:0000313" key="3">
    <source>
        <dbReference type="Proteomes" id="UP000023152"/>
    </source>
</evidence>
<feature type="non-terminal residue" evidence="2">
    <location>
        <position position="1"/>
    </location>
</feature>
<name>X6LB28_RETFI</name>
<feature type="transmembrane region" description="Helical" evidence="1">
    <location>
        <begin position="15"/>
        <end position="33"/>
    </location>
</feature>